<evidence type="ECO:0000313" key="2">
    <source>
        <dbReference type="EMBL" id="RAL64085.1"/>
    </source>
</evidence>
<sequence length="92" mass="10164">MAEEQNESAAWPVADSTLSQEILDLVQQAQHYRQLKKEPMRPPRLSTVESTALGRACGVSRAVIAASITTNEASDLMGQIRSLKDKVERLQI</sequence>
<dbReference type="PRINTS" id="PR00883">
    <property type="entry name" value="NUCLEARHMG"/>
</dbReference>
<accession>A0A395IUV1</accession>
<keyword evidence="1" id="KW-0539">Nucleus</keyword>
<dbReference type="Proteomes" id="UP000249056">
    <property type="component" value="Unassembled WGS sequence"/>
</dbReference>
<comment type="similarity">
    <text evidence="1">Belongs to the eukaryotic ribosomal protein eL8 family.</text>
</comment>
<proteinExistence type="inferred from homology"/>
<dbReference type="SUPFAM" id="SSF55315">
    <property type="entry name" value="L30e-like"/>
    <property type="match status" value="1"/>
</dbReference>
<comment type="function">
    <text evidence="1">Required for ribosome biogenesis. Part of a complex which catalyzes pseudouridylation of rRNA. This involves the isomerization of uridine such that the ribose is subsequently attached to C5, instead of the normal N1. Pseudouridine ('psi') residues may serve to stabilize the conformation of rRNAs.</text>
</comment>
<dbReference type="InterPro" id="IPR029064">
    <property type="entry name" value="Ribosomal_eL30-like_sf"/>
</dbReference>
<keyword evidence="1" id="KW-0694">RNA-binding</keyword>
<organism evidence="2 3">
    <name type="scientific">Monilinia fructigena</name>
    <dbReference type="NCBI Taxonomy" id="38457"/>
    <lineage>
        <taxon>Eukaryota</taxon>
        <taxon>Fungi</taxon>
        <taxon>Dikarya</taxon>
        <taxon>Ascomycota</taxon>
        <taxon>Pezizomycotina</taxon>
        <taxon>Leotiomycetes</taxon>
        <taxon>Helotiales</taxon>
        <taxon>Sclerotiniaceae</taxon>
        <taxon>Monilinia</taxon>
    </lineage>
</organism>
<dbReference type="GO" id="GO:0003723">
    <property type="term" value="F:RNA binding"/>
    <property type="evidence" value="ECO:0007669"/>
    <property type="project" value="UniProtKB-UniRule"/>
</dbReference>
<dbReference type="Gene3D" id="3.30.1330.30">
    <property type="match status" value="2"/>
</dbReference>
<keyword evidence="3" id="KW-1185">Reference proteome</keyword>
<dbReference type="EMBL" id="QKRW01000016">
    <property type="protein sequence ID" value="RAL64085.1"/>
    <property type="molecule type" value="Genomic_DNA"/>
</dbReference>
<dbReference type="AlphaFoldDB" id="A0A395IUV1"/>
<comment type="function">
    <text evidence="1">Common component of the spliceosome and rRNA processing machinery.</text>
</comment>
<dbReference type="OrthoDB" id="1924699at2759"/>
<dbReference type="GO" id="GO:0031120">
    <property type="term" value="P:snRNA pseudouridine synthesis"/>
    <property type="evidence" value="ECO:0007669"/>
    <property type="project" value="UniProtKB-UniRule"/>
</dbReference>
<protein>
    <recommendedName>
        <fullName evidence="1">H/ACA ribonucleoprotein complex subunit 2</fullName>
    </recommendedName>
    <alternativeName>
        <fullName evidence="1">Nucleolar protein family A member 2</fullName>
    </alternativeName>
</protein>
<keyword evidence="1" id="KW-0687">Ribonucleoprotein</keyword>
<reference evidence="2 3" key="1">
    <citation type="submission" date="2018-06" db="EMBL/GenBank/DDBJ databases">
        <title>Genome Sequence of the Brown Rot Fungal Pathogen Monilinia fructigena.</title>
        <authorList>
            <person name="Landi L."/>
            <person name="De Miccolis Angelini R.M."/>
            <person name="Pollastro S."/>
            <person name="Abate D."/>
            <person name="Faretra F."/>
            <person name="Romanazzi G."/>
        </authorList>
    </citation>
    <scope>NUCLEOTIDE SEQUENCE [LARGE SCALE GENOMIC DNA]</scope>
    <source>
        <strain evidence="2 3">Mfrg269</strain>
    </source>
</reference>
<dbReference type="GO" id="GO:0000398">
    <property type="term" value="P:mRNA splicing, via spliceosome"/>
    <property type="evidence" value="ECO:0007669"/>
    <property type="project" value="UniProtKB-UniRule"/>
</dbReference>
<comment type="subcellular location">
    <subcellularLocation>
        <location evidence="1">Nucleus</location>
        <location evidence="1">Nucleolus</location>
    </subcellularLocation>
</comment>
<name>A0A395IUV1_9HELO</name>
<gene>
    <name evidence="2" type="ORF">DID88_003273</name>
</gene>
<dbReference type="GO" id="GO:0031429">
    <property type="term" value="C:box H/ACA snoRNP complex"/>
    <property type="evidence" value="ECO:0007669"/>
    <property type="project" value="UniProtKB-UniRule"/>
</dbReference>
<evidence type="ECO:0000256" key="1">
    <source>
        <dbReference type="RuleBase" id="RU366039"/>
    </source>
</evidence>
<comment type="caution">
    <text evidence="2">The sequence shown here is derived from an EMBL/GenBank/DDBJ whole genome shotgun (WGS) entry which is preliminary data.</text>
</comment>
<evidence type="ECO:0000313" key="3">
    <source>
        <dbReference type="Proteomes" id="UP000249056"/>
    </source>
</evidence>
<dbReference type="InterPro" id="IPR002415">
    <property type="entry name" value="H/ACA_rnp_Nhp2-like"/>
</dbReference>